<protein>
    <submittedName>
        <fullName evidence="2">Uncharacterized protein</fullName>
    </submittedName>
</protein>
<organism evidence="2 3">
    <name type="scientific">Ustilago trichophora</name>
    <dbReference type="NCBI Taxonomy" id="86804"/>
    <lineage>
        <taxon>Eukaryota</taxon>
        <taxon>Fungi</taxon>
        <taxon>Dikarya</taxon>
        <taxon>Basidiomycota</taxon>
        <taxon>Ustilaginomycotina</taxon>
        <taxon>Ustilaginomycetes</taxon>
        <taxon>Ustilaginales</taxon>
        <taxon>Ustilaginaceae</taxon>
        <taxon>Ustilago</taxon>
    </lineage>
</organism>
<accession>A0A5C3ELH3</accession>
<evidence type="ECO:0000313" key="2">
    <source>
        <dbReference type="EMBL" id="SPO30371.1"/>
    </source>
</evidence>
<evidence type="ECO:0000313" key="3">
    <source>
        <dbReference type="Proteomes" id="UP000324022"/>
    </source>
</evidence>
<name>A0A5C3ELH3_9BASI</name>
<keyword evidence="3" id="KW-1185">Reference proteome</keyword>
<feature type="compositionally biased region" description="Basic residues" evidence="1">
    <location>
        <begin position="1"/>
        <end position="10"/>
    </location>
</feature>
<proteinExistence type="predicted"/>
<evidence type="ECO:0000256" key="1">
    <source>
        <dbReference type="SAM" id="MobiDB-lite"/>
    </source>
</evidence>
<gene>
    <name evidence="2" type="ORF">UTRI_06301</name>
</gene>
<sequence>MTLHLGKSRRLPMPPTQHYHSPFDTQLSRTLIKAKLQRVRQLWVQGEKCTVERGLESMTWFGSYASSIETSCSTKLPALYRSGSPPDRDSSRPGPFAFNGLLWQKGSRANRERERYRGASGGTVFARRKCRGNGFGEGSVGSRAHIFLSRGASHLRWASTQPLTATTLAITWVRRTF</sequence>
<dbReference type="EMBL" id="OOIN01000033">
    <property type="protein sequence ID" value="SPO30371.1"/>
    <property type="molecule type" value="Genomic_DNA"/>
</dbReference>
<dbReference type="Proteomes" id="UP000324022">
    <property type="component" value="Unassembled WGS sequence"/>
</dbReference>
<reference evidence="2 3" key="1">
    <citation type="submission" date="2018-03" db="EMBL/GenBank/DDBJ databases">
        <authorList>
            <person name="Guldener U."/>
        </authorList>
    </citation>
    <scope>NUCLEOTIDE SEQUENCE [LARGE SCALE GENOMIC DNA]</scope>
    <source>
        <strain evidence="2 3">NBRC100155</strain>
    </source>
</reference>
<feature type="region of interest" description="Disordered" evidence="1">
    <location>
        <begin position="1"/>
        <end position="22"/>
    </location>
</feature>
<dbReference type="AlphaFoldDB" id="A0A5C3ELH3"/>